<evidence type="ECO:0000313" key="1">
    <source>
        <dbReference type="EMBL" id="ADU27388.1"/>
    </source>
</evidence>
<keyword evidence="2" id="KW-1185">Reference proteome</keyword>
<organism evidence="1 2">
    <name type="scientific">Ethanoligenens harbinense (strain DSM 18485 / JCM 12961 / CGMCC 1.5033 / YUAN-3)</name>
    <dbReference type="NCBI Taxonomy" id="663278"/>
    <lineage>
        <taxon>Bacteria</taxon>
        <taxon>Bacillati</taxon>
        <taxon>Bacillota</taxon>
        <taxon>Clostridia</taxon>
        <taxon>Eubacteriales</taxon>
        <taxon>Oscillospiraceae</taxon>
        <taxon>Ethanoligenens</taxon>
    </lineage>
</organism>
<dbReference type="RefSeq" id="WP_013485739.1">
    <property type="nucleotide sequence ID" value="NC_014828.1"/>
</dbReference>
<dbReference type="eggNOG" id="ENOG502ZCBR">
    <property type="taxonomic scope" value="Bacteria"/>
</dbReference>
<accession>E6UA27</accession>
<dbReference type="Proteomes" id="UP000001551">
    <property type="component" value="Chromosome"/>
</dbReference>
<dbReference type="KEGG" id="eha:Ethha_1865"/>
<sequence>MKEKPIQSKASPAPLIDTGQLVLTANAVVQPFVETVWEIAQDDEELINRLRSLFSFLDEEKRYAEMFGVLQILYRQIGLEFTSKLKTEFQNDAAFAYFMHVYALDFNETMEDFIAGVR</sequence>
<protein>
    <submittedName>
        <fullName evidence="1">Uncharacterized protein</fullName>
    </submittedName>
</protein>
<dbReference type="HOGENOM" id="CLU_161239_0_0_9"/>
<dbReference type="AlphaFoldDB" id="E6UA27"/>
<proteinExistence type="predicted"/>
<name>E6UA27_ETHHY</name>
<reference evidence="1 2" key="1">
    <citation type="submission" date="2010-12" db="EMBL/GenBank/DDBJ databases">
        <title>Complete sequence of Ethanoligenens harbinense YUAN-3.</title>
        <authorList>
            <person name="Lucas S."/>
            <person name="Copeland A."/>
            <person name="Lapidus A."/>
            <person name="Cheng J.-F."/>
            <person name="Bruce D."/>
            <person name="Goodwin L."/>
            <person name="Pitluck S."/>
            <person name="Chertkov O."/>
            <person name="Misra M."/>
            <person name="Detter J.C."/>
            <person name="Han C."/>
            <person name="Tapia R."/>
            <person name="Land M."/>
            <person name="Hauser L."/>
            <person name="Jeffries C."/>
            <person name="Kyrpides N."/>
            <person name="Ivanova N."/>
            <person name="Mikhailova N."/>
            <person name="Wang A."/>
            <person name="Mouttaki H."/>
            <person name="He Z."/>
            <person name="Zhou J."/>
            <person name="Hemme C.L."/>
            <person name="Woyke T."/>
        </authorList>
    </citation>
    <scope>NUCLEOTIDE SEQUENCE [LARGE SCALE GENOMIC DNA]</scope>
    <source>
        <strain evidence="2">DSM 18485 / JCM 12961 / CGMCC 1.5033 / YUAN-3</strain>
    </source>
</reference>
<evidence type="ECO:0000313" key="2">
    <source>
        <dbReference type="Proteomes" id="UP000001551"/>
    </source>
</evidence>
<dbReference type="EMBL" id="CP002400">
    <property type="protein sequence ID" value="ADU27388.1"/>
    <property type="molecule type" value="Genomic_DNA"/>
</dbReference>
<gene>
    <name evidence="1" type="ordered locus">Ethha_1865</name>
</gene>